<dbReference type="PROSITE" id="PS51318">
    <property type="entry name" value="TAT"/>
    <property type="match status" value="1"/>
</dbReference>
<dbReference type="Pfam" id="PF22725">
    <property type="entry name" value="GFO_IDH_MocA_C3"/>
    <property type="match status" value="1"/>
</dbReference>
<feature type="domain" description="Gfo/Idh/MocA-like oxidoreductase N-terminal" evidence="3">
    <location>
        <begin position="42"/>
        <end position="166"/>
    </location>
</feature>
<keyword evidence="6" id="KW-1185">Reference proteome</keyword>
<dbReference type="InterPro" id="IPR006311">
    <property type="entry name" value="TAT_signal"/>
</dbReference>
<dbReference type="GO" id="GO:0016491">
    <property type="term" value="F:oxidoreductase activity"/>
    <property type="evidence" value="ECO:0007669"/>
    <property type="project" value="UniProtKB-KW"/>
</dbReference>
<evidence type="ECO:0000259" key="3">
    <source>
        <dbReference type="Pfam" id="PF01408"/>
    </source>
</evidence>
<protein>
    <submittedName>
        <fullName evidence="5">Glucose-fructose oxidoreductase</fullName>
    </submittedName>
</protein>
<sequence>MPDDSSSRSSSRRTFLKQAGSALALGAVGAPAVLLPQRQKPIGVALCGLGTYSTTQLAPGLQETERCELRGIITGSPSKIPRWQRKYDIPDRNVYSYETLPEIANNDDIDVVYIVTPPGIHARDAIKAADAGKHVWCEKPMAMDEEECQSIIDAADRNGVQLTVGYRLQHEPNNRTIMRYAREQTYGAATSVRTGAGYNGAHPNPDDWRRDAELGGGALYDMGVYPINAARYATQMEPISVKGRLWSEREEMYSEVPEFATFEMKFPEGVTARGETSFGKSTNYLDVECADGSYQLRPFQTYSGVRGRTSDGTRLPPAGGDQQARQMDNDAQAIQNDTAPIVPGTEGLTDIRIVRAIMQSSDNGEAWIDLS</sequence>
<name>A0A2A8CU59_9BACT</name>
<evidence type="ECO:0000313" key="5">
    <source>
        <dbReference type="EMBL" id="PEN11329.1"/>
    </source>
</evidence>
<dbReference type="PANTHER" id="PTHR43818:SF11">
    <property type="entry name" value="BCDNA.GH03377"/>
    <property type="match status" value="1"/>
</dbReference>
<gene>
    <name evidence="5" type="ORF">CRI94_16210</name>
</gene>
<dbReference type="PANTHER" id="PTHR43818">
    <property type="entry name" value="BCDNA.GH03377"/>
    <property type="match status" value="1"/>
</dbReference>
<dbReference type="PRINTS" id="PR01775">
    <property type="entry name" value="GLFROXRDTASE"/>
</dbReference>
<evidence type="ECO:0000256" key="2">
    <source>
        <dbReference type="SAM" id="MobiDB-lite"/>
    </source>
</evidence>
<dbReference type="InterPro" id="IPR036291">
    <property type="entry name" value="NAD(P)-bd_dom_sf"/>
</dbReference>
<feature type="domain" description="GFO/IDH/MocA-like oxidoreductase" evidence="4">
    <location>
        <begin position="176"/>
        <end position="284"/>
    </location>
</feature>
<accession>A0A2A8CU59</accession>
<organism evidence="5 6">
    <name type="scientific">Longibacter salinarum</name>
    <dbReference type="NCBI Taxonomy" id="1850348"/>
    <lineage>
        <taxon>Bacteria</taxon>
        <taxon>Pseudomonadati</taxon>
        <taxon>Rhodothermota</taxon>
        <taxon>Rhodothermia</taxon>
        <taxon>Rhodothermales</taxon>
        <taxon>Salisaetaceae</taxon>
        <taxon>Longibacter</taxon>
    </lineage>
</organism>
<dbReference type="GO" id="GO:0000166">
    <property type="term" value="F:nucleotide binding"/>
    <property type="evidence" value="ECO:0007669"/>
    <property type="project" value="InterPro"/>
</dbReference>
<dbReference type="NCBIfam" id="TIGR01409">
    <property type="entry name" value="TAT_signal_seq"/>
    <property type="match status" value="1"/>
</dbReference>
<keyword evidence="1" id="KW-0560">Oxidoreductase</keyword>
<dbReference type="InterPro" id="IPR050463">
    <property type="entry name" value="Gfo/Idh/MocA_oxidrdct_glycsds"/>
</dbReference>
<dbReference type="RefSeq" id="WP_098078499.1">
    <property type="nucleotide sequence ID" value="NZ_PDEQ01000010.1"/>
</dbReference>
<proteinExistence type="predicted"/>
<dbReference type="InterPro" id="IPR000683">
    <property type="entry name" value="Gfo/Idh/MocA-like_OxRdtase_N"/>
</dbReference>
<dbReference type="EMBL" id="PDEQ01000010">
    <property type="protein sequence ID" value="PEN11329.1"/>
    <property type="molecule type" value="Genomic_DNA"/>
</dbReference>
<dbReference type="AlphaFoldDB" id="A0A2A8CU59"/>
<evidence type="ECO:0000256" key="1">
    <source>
        <dbReference type="ARBA" id="ARBA00023002"/>
    </source>
</evidence>
<dbReference type="InterPro" id="IPR055170">
    <property type="entry name" value="GFO_IDH_MocA-like_dom"/>
</dbReference>
<dbReference type="OrthoDB" id="9795543at2"/>
<evidence type="ECO:0000313" key="6">
    <source>
        <dbReference type="Proteomes" id="UP000220102"/>
    </source>
</evidence>
<comment type="caution">
    <text evidence="5">The sequence shown here is derived from an EMBL/GenBank/DDBJ whole genome shotgun (WGS) entry which is preliminary data.</text>
</comment>
<evidence type="ECO:0000259" key="4">
    <source>
        <dbReference type="Pfam" id="PF22725"/>
    </source>
</evidence>
<dbReference type="Pfam" id="PF01408">
    <property type="entry name" value="GFO_IDH_MocA"/>
    <property type="match status" value="1"/>
</dbReference>
<dbReference type="SUPFAM" id="SSF51735">
    <property type="entry name" value="NAD(P)-binding Rossmann-fold domains"/>
    <property type="match status" value="1"/>
</dbReference>
<dbReference type="InterPro" id="IPR019546">
    <property type="entry name" value="TAT_signal_bac_arc"/>
</dbReference>
<dbReference type="SUPFAM" id="SSF55347">
    <property type="entry name" value="Glyceraldehyde-3-phosphate dehydrogenase-like, C-terminal domain"/>
    <property type="match status" value="1"/>
</dbReference>
<feature type="region of interest" description="Disordered" evidence="2">
    <location>
        <begin position="303"/>
        <end position="325"/>
    </location>
</feature>
<dbReference type="Gene3D" id="3.40.50.720">
    <property type="entry name" value="NAD(P)-binding Rossmann-like Domain"/>
    <property type="match status" value="1"/>
</dbReference>
<reference evidence="5 6" key="1">
    <citation type="submission" date="2017-10" db="EMBL/GenBank/DDBJ databases">
        <title>Draft genome of Longibacter Salinarum.</title>
        <authorList>
            <person name="Goh K.M."/>
            <person name="Shamsir M.S."/>
            <person name="Lim S.W."/>
        </authorList>
    </citation>
    <scope>NUCLEOTIDE SEQUENCE [LARGE SCALE GENOMIC DNA]</scope>
    <source>
        <strain evidence="5 6">KCTC 52045</strain>
    </source>
</reference>
<dbReference type="InterPro" id="IPR008354">
    <property type="entry name" value="Glc-Fru_OxRdtase_bac"/>
</dbReference>
<dbReference type="Gene3D" id="3.30.360.10">
    <property type="entry name" value="Dihydrodipicolinate Reductase, domain 2"/>
    <property type="match status" value="1"/>
</dbReference>
<dbReference type="Proteomes" id="UP000220102">
    <property type="component" value="Unassembled WGS sequence"/>
</dbReference>